<dbReference type="GO" id="GO:0016020">
    <property type="term" value="C:membrane"/>
    <property type="evidence" value="ECO:0007669"/>
    <property type="project" value="UniProtKB-SubCell"/>
</dbReference>
<proteinExistence type="inferred from homology"/>
<keyword evidence="9" id="KW-1185">Reference proteome</keyword>
<dbReference type="OrthoDB" id="9815809at2"/>
<dbReference type="PATRIC" id="fig|1029756.8.peg.2088"/>
<dbReference type="InterPro" id="IPR000620">
    <property type="entry name" value="EamA_dom"/>
</dbReference>
<evidence type="ECO:0000259" key="7">
    <source>
        <dbReference type="Pfam" id="PF00892"/>
    </source>
</evidence>
<evidence type="ECO:0000256" key="1">
    <source>
        <dbReference type="ARBA" id="ARBA00004141"/>
    </source>
</evidence>
<feature type="transmembrane region" description="Helical" evidence="6">
    <location>
        <begin position="222"/>
        <end position="242"/>
    </location>
</feature>
<feature type="domain" description="EamA" evidence="7">
    <location>
        <begin position="21"/>
        <end position="156"/>
    </location>
</feature>
<dbReference type="PANTHER" id="PTHR22911">
    <property type="entry name" value="ACYL-MALONYL CONDENSING ENZYME-RELATED"/>
    <property type="match status" value="1"/>
</dbReference>
<keyword evidence="3 6" id="KW-0812">Transmembrane</keyword>
<dbReference type="RefSeq" id="WP_023787368.1">
    <property type="nucleotide sequence ID" value="NC_022997.1"/>
</dbReference>
<dbReference type="SUPFAM" id="SSF103481">
    <property type="entry name" value="Multidrug resistance efflux transporter EmrE"/>
    <property type="match status" value="2"/>
</dbReference>
<evidence type="ECO:0000256" key="5">
    <source>
        <dbReference type="ARBA" id="ARBA00023136"/>
    </source>
</evidence>
<name>V5SCM9_9HYPH</name>
<dbReference type="PANTHER" id="PTHR22911:SF6">
    <property type="entry name" value="SOLUTE CARRIER FAMILY 35 MEMBER G1"/>
    <property type="match status" value="1"/>
</dbReference>
<dbReference type="EMBL" id="CP006912">
    <property type="protein sequence ID" value="AHB48651.1"/>
    <property type="molecule type" value="Genomic_DNA"/>
</dbReference>
<protein>
    <recommendedName>
        <fullName evidence="7">EamA domain-containing protein</fullName>
    </recommendedName>
</protein>
<feature type="transmembrane region" description="Helical" evidence="6">
    <location>
        <begin position="85"/>
        <end position="105"/>
    </location>
</feature>
<feature type="transmembrane region" description="Helical" evidence="6">
    <location>
        <begin position="54"/>
        <end position="73"/>
    </location>
</feature>
<keyword evidence="5 6" id="KW-0472">Membrane</keyword>
<feature type="transmembrane region" description="Helical" evidence="6">
    <location>
        <begin position="196"/>
        <end position="216"/>
    </location>
</feature>
<feature type="transmembrane region" description="Helical" evidence="6">
    <location>
        <begin position="21"/>
        <end position="42"/>
    </location>
</feature>
<dbReference type="HOGENOM" id="CLU_032828_2_2_5"/>
<dbReference type="Proteomes" id="UP000018542">
    <property type="component" value="Chromosome"/>
</dbReference>
<dbReference type="Pfam" id="PF00892">
    <property type="entry name" value="EamA"/>
    <property type="match status" value="2"/>
</dbReference>
<dbReference type="InterPro" id="IPR037185">
    <property type="entry name" value="EmrE-like"/>
</dbReference>
<evidence type="ECO:0000313" key="8">
    <source>
        <dbReference type="EMBL" id="AHB48651.1"/>
    </source>
</evidence>
<comment type="subcellular location">
    <subcellularLocation>
        <location evidence="1">Membrane</location>
        <topology evidence="1">Multi-pass membrane protein</topology>
    </subcellularLocation>
</comment>
<reference evidence="8 9" key="1">
    <citation type="journal article" date="2014" name="Genome Announc.">
        <title>Complete Genome Sequence of Hyphomicrobium nitrativorans Strain NL23, a Denitrifying Bacterium Isolated from Biofilm of a Methanol-Fed Denitrification System Treating Seawater at the Montreal Biodome.</title>
        <authorList>
            <person name="Martineau C."/>
            <person name="Villeneuve C."/>
            <person name="Mauffrey F."/>
            <person name="Villemur R."/>
        </authorList>
    </citation>
    <scope>NUCLEOTIDE SEQUENCE [LARGE SCALE GENOMIC DNA]</scope>
    <source>
        <strain evidence="8">NL23</strain>
    </source>
</reference>
<evidence type="ECO:0000256" key="3">
    <source>
        <dbReference type="ARBA" id="ARBA00022692"/>
    </source>
</evidence>
<evidence type="ECO:0000256" key="4">
    <source>
        <dbReference type="ARBA" id="ARBA00022989"/>
    </source>
</evidence>
<dbReference type="KEGG" id="hni:W911_10035"/>
<keyword evidence="4 6" id="KW-1133">Transmembrane helix</keyword>
<evidence type="ECO:0000256" key="6">
    <source>
        <dbReference type="SAM" id="Phobius"/>
    </source>
</evidence>
<feature type="transmembrane region" description="Helical" evidence="6">
    <location>
        <begin position="254"/>
        <end position="273"/>
    </location>
</feature>
<organism evidence="8 9">
    <name type="scientific">Hyphomicrobium nitrativorans NL23</name>
    <dbReference type="NCBI Taxonomy" id="1029756"/>
    <lineage>
        <taxon>Bacteria</taxon>
        <taxon>Pseudomonadati</taxon>
        <taxon>Pseudomonadota</taxon>
        <taxon>Alphaproteobacteria</taxon>
        <taxon>Hyphomicrobiales</taxon>
        <taxon>Hyphomicrobiaceae</taxon>
        <taxon>Hyphomicrobium</taxon>
    </lineage>
</organism>
<evidence type="ECO:0000313" key="9">
    <source>
        <dbReference type="Proteomes" id="UP000018542"/>
    </source>
</evidence>
<dbReference type="AlphaFoldDB" id="V5SCM9"/>
<feature type="transmembrane region" description="Helical" evidence="6">
    <location>
        <begin position="279"/>
        <end position="296"/>
    </location>
</feature>
<evidence type="ECO:0000256" key="2">
    <source>
        <dbReference type="ARBA" id="ARBA00009853"/>
    </source>
</evidence>
<feature type="transmembrane region" description="Helical" evidence="6">
    <location>
        <begin position="111"/>
        <end position="130"/>
    </location>
</feature>
<feature type="domain" description="EamA" evidence="7">
    <location>
        <begin position="166"/>
        <end position="291"/>
    </location>
</feature>
<sequence length="306" mass="33304">MQESRNKTAVDAEGQSRLEAIGFMIAAVVLFSALDATAKYLVTREGLPVAQVVWARFVVQFSALLLLVPAFGIMSARALFTTSKLGLQLVRSVLMVATTAFNFMAIEHLRLDQAITIVFLAPLVVALLAGPLLGEWVGRRRFMAILVGFTGVLVAVRPGFGAVHPAVVYSFAAMLAYALFMLLTRYMSRYDRPLVTLFYSMFVGTFAGAPIAFAGWHAPESALAWILLGMLGVFGGLGHWLFLHAYQRAPASSIAPFLYMQLLFMVAFGFAIFGDLPDSWTLAGAGIIVASGVYLIHREREAARGR</sequence>
<comment type="similarity">
    <text evidence="2">Belongs to the drug/metabolite transporter (DMT) superfamily. 10 TMS drug/metabolite exporter (DME) (TC 2.A.7.3) family.</text>
</comment>
<accession>V5SCM9</accession>
<feature type="transmembrane region" description="Helical" evidence="6">
    <location>
        <begin position="142"/>
        <end position="160"/>
    </location>
</feature>
<gene>
    <name evidence="8" type="ORF">W911_10035</name>
</gene>
<feature type="transmembrane region" description="Helical" evidence="6">
    <location>
        <begin position="166"/>
        <end position="184"/>
    </location>
</feature>